<sequence length="847" mass="91077">MAWVRRSGNLLCALVVALAMMLLLGAGYGPVPALGRALAPAGGVWDSAGADPTAHDETLDLSGLSRPAKVTFSRDGYAAVDAASDRDLFVVQGYVTARFRIAQMDLARRLGSGRLSELNGPAQLESDRFELRLGLLRSARAEWAAYEPGSTVHEALTAYAEGVNAWLQRLGETGEWPVIYGLTGVRPQRWTPVDSLVVQKVFTQQMDFSTAPLTYELLRGSLGQKRTAEWFPHHAPTPQQPYDPGPYRTLPLDPVPTPDANAAAPTAAAAPASPEPAASPSATAQAAGQLLAELGQLPYAGRQERFNSNAWAVNGPAAGGGSMLAGDPHIGVSLPSSWFQITLRSPGYRVSGGSLPGAPGVVLGRNEHLSWSLTNASSQGTFYYKEKTSADRPGAYYWKGAWRQMEKVHYTIPVRGADPVGLDVDLTVHGPVMTMKKQTLAVTWMGNRRSDDLGAILRVNRARNHTEFRAALRNWRAPAMNFVYADDKGGIAAISPGTYPQFPAGTEPWRAMSGTGDDEMTGTIPFDAVPQVRNPPGHVISSTNQRQVGEDYPYYLGTAGYFDPGHRQSVILDRLGEDGTLTPADFAALQNDVTDELAARLVPALLAALDKDGLNARQRAARDLLAAWDHTMDVGSPAASIWWTFLSGYLSDVFGPWWDAQDVPADEDRSLDLTSLPIPLREALEHWTLHDPDNEAFTPPGGVRRDAPAVMRSAFGRAVDDLADRFGPRPATWTWGKLHSREIVAITGAPGLGYGPYADGGDPWTVNAAGGDLTSDFGPSWRMIVRWTGPGRGSATAVYPGGQSENPASPWYTNLVARWRDGRALPLPDPSGRSALDGAAWTVRPGG</sequence>
<dbReference type="EC" id="3.5.1.11" evidence="7"/>
<dbReference type="PANTHER" id="PTHR34218">
    <property type="entry name" value="PEPTIDASE S45 PENICILLIN AMIDASE"/>
    <property type="match status" value="1"/>
</dbReference>
<dbReference type="InterPro" id="IPR029055">
    <property type="entry name" value="Ntn_hydrolases_N"/>
</dbReference>
<dbReference type="Gene3D" id="3.60.20.10">
    <property type="entry name" value="Glutamine Phosphoribosylpyrophosphate, subunit 1, domain 1"/>
    <property type="match status" value="1"/>
</dbReference>
<dbReference type="InterPro" id="IPR043146">
    <property type="entry name" value="Penicillin_amidase_N_B-knob"/>
</dbReference>
<evidence type="ECO:0000256" key="6">
    <source>
        <dbReference type="SAM" id="MobiDB-lite"/>
    </source>
</evidence>
<keyword evidence="8" id="KW-1185">Reference proteome</keyword>
<dbReference type="EMBL" id="JACHNE010000001">
    <property type="protein sequence ID" value="MBB5798536.1"/>
    <property type="molecule type" value="Genomic_DNA"/>
</dbReference>
<dbReference type="GO" id="GO:0017000">
    <property type="term" value="P:antibiotic biosynthetic process"/>
    <property type="evidence" value="ECO:0007669"/>
    <property type="project" value="InterPro"/>
</dbReference>
<evidence type="ECO:0000256" key="4">
    <source>
        <dbReference type="PIRSR" id="PIRSR001227-1"/>
    </source>
</evidence>
<dbReference type="Gene3D" id="2.30.120.10">
    <property type="match status" value="1"/>
</dbReference>
<comment type="cofactor">
    <cofactor evidence="5">
        <name>Ca(2+)</name>
        <dbReference type="ChEBI" id="CHEBI:29108"/>
    </cofactor>
    <text evidence="5">Binds 1 Ca(2+) ion per dimer.</text>
</comment>
<dbReference type="Gene3D" id="1.10.439.10">
    <property type="entry name" value="Penicillin Amidohydrolase, domain 1"/>
    <property type="match status" value="1"/>
</dbReference>
<proteinExistence type="inferred from homology"/>
<feature type="binding site" evidence="5">
    <location>
        <position position="508"/>
    </location>
    <ligand>
        <name>Ca(2+)</name>
        <dbReference type="ChEBI" id="CHEBI:29108"/>
    </ligand>
</feature>
<comment type="similarity">
    <text evidence="1">Belongs to the peptidase S45 family.</text>
</comment>
<dbReference type="PIRSF" id="PIRSF001227">
    <property type="entry name" value="Pen_acylase"/>
    <property type="match status" value="1"/>
</dbReference>
<dbReference type="Proteomes" id="UP000590647">
    <property type="component" value="Unassembled WGS sequence"/>
</dbReference>
<dbReference type="Gene3D" id="1.10.1400.10">
    <property type="match status" value="1"/>
</dbReference>
<feature type="binding site" evidence="5">
    <location>
        <position position="216"/>
    </location>
    <ligand>
        <name>Ca(2+)</name>
        <dbReference type="ChEBI" id="CHEBI:29108"/>
    </ligand>
</feature>
<dbReference type="PANTHER" id="PTHR34218:SF4">
    <property type="entry name" value="ACYL-HOMOSERINE LACTONE ACYLASE QUIP"/>
    <property type="match status" value="1"/>
</dbReference>
<dbReference type="InterPro" id="IPR043147">
    <property type="entry name" value="Penicillin_amidase_A-knob"/>
</dbReference>
<feature type="region of interest" description="Disordered" evidence="6">
    <location>
        <begin position="232"/>
        <end position="284"/>
    </location>
</feature>
<dbReference type="InterPro" id="IPR023343">
    <property type="entry name" value="Penicillin_amidase_dom1"/>
</dbReference>
<dbReference type="GO" id="GO:0046872">
    <property type="term" value="F:metal ion binding"/>
    <property type="evidence" value="ECO:0007669"/>
    <property type="project" value="UniProtKB-KW"/>
</dbReference>
<evidence type="ECO:0000256" key="2">
    <source>
        <dbReference type="ARBA" id="ARBA00022801"/>
    </source>
</evidence>
<dbReference type="RefSeq" id="WP_184990256.1">
    <property type="nucleotide sequence ID" value="NZ_JACHNE010000001.1"/>
</dbReference>
<gene>
    <name evidence="7" type="ORF">HDA41_006500</name>
</gene>
<feature type="active site" description="Nucleophile" evidence="4">
    <location>
        <position position="308"/>
    </location>
</feature>
<name>A0A7W9LWA7_9ACTN</name>
<evidence type="ECO:0000313" key="8">
    <source>
        <dbReference type="Proteomes" id="UP000590647"/>
    </source>
</evidence>
<evidence type="ECO:0000256" key="3">
    <source>
        <dbReference type="ARBA" id="ARBA00023145"/>
    </source>
</evidence>
<keyword evidence="5" id="KW-0479">Metal-binding</keyword>
<organism evidence="7 8">
    <name type="scientific">Streptomyces caelestis</name>
    <dbReference type="NCBI Taxonomy" id="36816"/>
    <lineage>
        <taxon>Bacteria</taxon>
        <taxon>Bacillati</taxon>
        <taxon>Actinomycetota</taxon>
        <taxon>Actinomycetes</taxon>
        <taxon>Kitasatosporales</taxon>
        <taxon>Streptomycetaceae</taxon>
        <taxon>Streptomyces</taxon>
    </lineage>
</organism>
<keyword evidence="3" id="KW-0865">Zymogen</keyword>
<accession>A0A7W9LWA7</accession>
<reference evidence="7 8" key="1">
    <citation type="submission" date="2020-08" db="EMBL/GenBank/DDBJ databases">
        <title>Sequencing the genomes of 1000 actinobacteria strains.</title>
        <authorList>
            <person name="Klenk H.-P."/>
        </authorList>
    </citation>
    <scope>NUCLEOTIDE SEQUENCE [LARGE SCALE GENOMIC DNA]</scope>
    <source>
        <strain evidence="7 8">DSM 40084</strain>
    </source>
</reference>
<evidence type="ECO:0000256" key="1">
    <source>
        <dbReference type="ARBA" id="ARBA00006586"/>
    </source>
</evidence>
<dbReference type="InterPro" id="IPR014395">
    <property type="entry name" value="Pen/GL7ACA/AHL_acylase"/>
</dbReference>
<evidence type="ECO:0000313" key="7">
    <source>
        <dbReference type="EMBL" id="MBB5798536.1"/>
    </source>
</evidence>
<dbReference type="SUPFAM" id="SSF56235">
    <property type="entry name" value="N-terminal nucleophile aminohydrolases (Ntn hydrolases)"/>
    <property type="match status" value="1"/>
</dbReference>
<keyword evidence="2 7" id="KW-0378">Hydrolase</keyword>
<feature type="compositionally biased region" description="Low complexity" evidence="6">
    <location>
        <begin position="258"/>
        <end position="284"/>
    </location>
</feature>
<keyword evidence="5" id="KW-0106">Calcium</keyword>
<dbReference type="AlphaFoldDB" id="A0A7W9LWA7"/>
<protein>
    <submittedName>
        <fullName evidence="7">Penicillin amidase</fullName>
        <ecNumber evidence="7">3.5.1.11</ecNumber>
    </submittedName>
</protein>
<dbReference type="InterPro" id="IPR002692">
    <property type="entry name" value="S45"/>
</dbReference>
<comment type="caution">
    <text evidence="7">The sequence shown here is derived from an EMBL/GenBank/DDBJ whole genome shotgun (WGS) entry which is preliminary data.</text>
</comment>
<dbReference type="CDD" id="cd03747">
    <property type="entry name" value="Ntn_PGA_like"/>
    <property type="match status" value="1"/>
</dbReference>
<dbReference type="Pfam" id="PF01804">
    <property type="entry name" value="Penicil_amidase"/>
    <property type="match status" value="1"/>
</dbReference>
<evidence type="ECO:0000256" key="5">
    <source>
        <dbReference type="PIRSR" id="PIRSR001227-2"/>
    </source>
</evidence>
<dbReference type="GO" id="GO:0008953">
    <property type="term" value="F:penicillin amidase activity"/>
    <property type="evidence" value="ECO:0007669"/>
    <property type="project" value="UniProtKB-EC"/>
</dbReference>